<feature type="region of interest" description="Disordered" evidence="3">
    <location>
        <begin position="604"/>
        <end position="630"/>
    </location>
</feature>
<keyword evidence="2" id="KW-0175">Coiled coil</keyword>
<dbReference type="InterPro" id="IPR008936">
    <property type="entry name" value="Rho_GTPase_activation_prot"/>
</dbReference>
<feature type="domain" description="Rho-GAP" evidence="4">
    <location>
        <begin position="307"/>
        <end position="520"/>
    </location>
</feature>
<dbReference type="OrthoDB" id="79452at2759"/>
<evidence type="ECO:0000313" key="5">
    <source>
        <dbReference type="EMBL" id="KEP49776.1"/>
    </source>
</evidence>
<evidence type="ECO:0000259" key="4">
    <source>
        <dbReference type="PROSITE" id="PS50238"/>
    </source>
</evidence>
<feature type="compositionally biased region" description="Basic and acidic residues" evidence="3">
    <location>
        <begin position="224"/>
        <end position="238"/>
    </location>
</feature>
<dbReference type="PANTHER" id="PTHR15228">
    <property type="entry name" value="SPERMATHECAL PHYSIOLOGY VARIANT"/>
    <property type="match status" value="1"/>
</dbReference>
<feature type="region of interest" description="Disordered" evidence="3">
    <location>
        <begin position="753"/>
        <end position="790"/>
    </location>
</feature>
<feature type="compositionally biased region" description="Polar residues" evidence="3">
    <location>
        <begin position="179"/>
        <end position="188"/>
    </location>
</feature>
<name>A0A074RRV4_9AGAM</name>
<dbReference type="CDD" id="cd00159">
    <property type="entry name" value="RhoGAP"/>
    <property type="match status" value="1"/>
</dbReference>
<dbReference type="SMART" id="SM00324">
    <property type="entry name" value="RhoGAP"/>
    <property type="match status" value="1"/>
</dbReference>
<dbReference type="Proteomes" id="UP000027456">
    <property type="component" value="Unassembled WGS sequence"/>
</dbReference>
<dbReference type="PANTHER" id="PTHR15228:SF25">
    <property type="entry name" value="F-BAR DOMAIN-CONTAINING PROTEIN"/>
    <property type="match status" value="1"/>
</dbReference>
<sequence length="852" mass="92824">MLKTGHSSMASEPTVKSRSIKFSDPFAAKPRAPFVANRLATTRSIPPLKSVRRSNTVAVGPARFPRPARGSTVKIEEHAIVGKATPGAQFEMVSPPRSPTNTSPSKGSRLPLRAKSAEPSNRMDRTATLTRGLRRRQHCVGVHRPDAAVASESRSSMIPTRRETAVMGWAESQATFKALTSSRPQRNSGRGRLPSAWTSGVASQRPSLDWRSSSPAVPPDSVAEAERRRTNSEPEVKFESPSYPQLTPEERIVLVRKLRALLKCAGIDDQALDTWEKSPVQEAPAGNPGGVFGRSIKESSPYASCQVVLGEHSHNLPICVFASVEEICRRGVAASGLFLVSPPLNKRTVEKLTCRFDQGPSYGVGVSLAKEDTSNICALLKLYLRALPEAVLSHSLWSIIQQLTLVHNNDVTVTPVQVAAIQAILHLQHPTSFSLLVYLFAFLHQLVLHGSQNGLTIPTLAGIFGPTIFSPRKANAVRTGCSINPSPENQVLVKTFQSAHDVAEGTRVMTWVLEHWDGIATGLLSLDIVHGSEKDIPAWEASWLKGSLAMFRGDSDGQYSEGPRIDESVDPTLDNLVELHFPEAITVDRVPVHEVCNSIVEIPPPHSTRASSPATFWSQETGPNPTAVSRTASLETAKPTLEPVFVQGLRRRMITQEAELASLRQELALIRSRFVFPLPPNDMLQNIQGNSQTDKSDVVNIDTDEDTMPTPRPPSGPHCAEFPTMSELIDSKPVTPLFHKIWIDNMLENKSAATTDPTLPMDDAKSEETSSSSTSDSGVDTPPNEPAQGFLFVANPDPTSEEYVEMGSHAGKLQELLTARDALRSALAAMDPVRAQLKAVEEELEHRNETVL</sequence>
<keyword evidence="6" id="KW-1185">Reference proteome</keyword>
<feature type="compositionally biased region" description="Polar residues" evidence="3">
    <location>
        <begin position="196"/>
        <end position="206"/>
    </location>
</feature>
<keyword evidence="1" id="KW-0343">GTPase activation</keyword>
<feature type="region of interest" description="Disordered" evidence="3">
    <location>
        <begin position="86"/>
        <end position="122"/>
    </location>
</feature>
<dbReference type="GO" id="GO:0060237">
    <property type="term" value="P:regulation of fungal-type cell wall organization"/>
    <property type="evidence" value="ECO:0007669"/>
    <property type="project" value="TreeGrafter"/>
</dbReference>
<feature type="compositionally biased region" description="Polar residues" evidence="3">
    <location>
        <begin position="1"/>
        <end position="17"/>
    </location>
</feature>
<evidence type="ECO:0000256" key="3">
    <source>
        <dbReference type="SAM" id="MobiDB-lite"/>
    </source>
</evidence>
<evidence type="ECO:0000313" key="6">
    <source>
        <dbReference type="Proteomes" id="UP000027456"/>
    </source>
</evidence>
<feature type="compositionally biased region" description="Low complexity" evidence="3">
    <location>
        <begin position="212"/>
        <end position="222"/>
    </location>
</feature>
<accession>A0A074RRV4</accession>
<dbReference type="GO" id="GO:0007165">
    <property type="term" value="P:signal transduction"/>
    <property type="evidence" value="ECO:0007669"/>
    <property type="project" value="InterPro"/>
</dbReference>
<dbReference type="Pfam" id="PF00620">
    <property type="entry name" value="RhoGAP"/>
    <property type="match status" value="1"/>
</dbReference>
<feature type="region of interest" description="Disordered" evidence="3">
    <location>
        <begin position="179"/>
        <end position="243"/>
    </location>
</feature>
<reference evidence="5 6" key="1">
    <citation type="submission" date="2013-12" db="EMBL/GenBank/DDBJ databases">
        <authorList>
            <person name="Cubeta M."/>
            <person name="Pakala S."/>
            <person name="Fedorova N."/>
            <person name="Thomas E."/>
            <person name="Dean R."/>
            <person name="Jabaji S."/>
            <person name="Neate S."/>
            <person name="Toda T."/>
            <person name="Tavantzis S."/>
            <person name="Vilgalys R."/>
            <person name="Bharathan N."/>
            <person name="Pakala S."/>
            <person name="Losada L.S."/>
            <person name="Zafar N."/>
            <person name="Nierman W."/>
        </authorList>
    </citation>
    <scope>NUCLEOTIDE SEQUENCE [LARGE SCALE GENOMIC DNA]</scope>
    <source>
        <strain evidence="5 6">123E</strain>
    </source>
</reference>
<dbReference type="Gene3D" id="1.10.555.10">
    <property type="entry name" value="Rho GTPase activation protein"/>
    <property type="match status" value="1"/>
</dbReference>
<dbReference type="InterPro" id="IPR051025">
    <property type="entry name" value="RhoGAP"/>
</dbReference>
<dbReference type="GO" id="GO:0005938">
    <property type="term" value="C:cell cortex"/>
    <property type="evidence" value="ECO:0007669"/>
    <property type="project" value="TreeGrafter"/>
</dbReference>
<dbReference type="AlphaFoldDB" id="A0A074RRV4"/>
<gene>
    <name evidence="5" type="ORF">V565_093320</name>
</gene>
<evidence type="ECO:0000256" key="1">
    <source>
        <dbReference type="ARBA" id="ARBA00022468"/>
    </source>
</evidence>
<dbReference type="GO" id="GO:0005096">
    <property type="term" value="F:GTPase activator activity"/>
    <property type="evidence" value="ECO:0007669"/>
    <property type="project" value="UniProtKB-KW"/>
</dbReference>
<dbReference type="STRING" id="1423351.A0A074RRV4"/>
<dbReference type="PROSITE" id="PS50238">
    <property type="entry name" value="RHOGAP"/>
    <property type="match status" value="1"/>
</dbReference>
<feature type="region of interest" description="Disordered" evidence="3">
    <location>
        <begin position="1"/>
        <end position="21"/>
    </location>
</feature>
<feature type="region of interest" description="Disordered" evidence="3">
    <location>
        <begin position="686"/>
        <end position="718"/>
    </location>
</feature>
<comment type="caution">
    <text evidence="5">The sequence shown here is derived from an EMBL/GenBank/DDBJ whole genome shotgun (WGS) entry which is preliminary data.</text>
</comment>
<proteinExistence type="predicted"/>
<evidence type="ECO:0000256" key="2">
    <source>
        <dbReference type="SAM" id="Coils"/>
    </source>
</evidence>
<protein>
    <submittedName>
        <fullName evidence="5">FAM13A protein</fullName>
    </submittedName>
</protein>
<dbReference type="EMBL" id="AZST01000323">
    <property type="protein sequence ID" value="KEP49776.1"/>
    <property type="molecule type" value="Genomic_DNA"/>
</dbReference>
<feature type="compositionally biased region" description="Polar residues" evidence="3">
    <location>
        <begin position="608"/>
        <end position="630"/>
    </location>
</feature>
<dbReference type="InterPro" id="IPR000198">
    <property type="entry name" value="RhoGAP_dom"/>
</dbReference>
<organism evidence="5 6">
    <name type="scientific">Rhizoctonia solani 123E</name>
    <dbReference type="NCBI Taxonomy" id="1423351"/>
    <lineage>
        <taxon>Eukaryota</taxon>
        <taxon>Fungi</taxon>
        <taxon>Dikarya</taxon>
        <taxon>Basidiomycota</taxon>
        <taxon>Agaricomycotina</taxon>
        <taxon>Agaricomycetes</taxon>
        <taxon>Cantharellales</taxon>
        <taxon>Ceratobasidiaceae</taxon>
        <taxon>Rhizoctonia</taxon>
    </lineage>
</organism>
<dbReference type="SUPFAM" id="SSF48350">
    <property type="entry name" value="GTPase activation domain, GAP"/>
    <property type="match status" value="1"/>
</dbReference>
<feature type="coiled-coil region" evidence="2">
    <location>
        <begin position="646"/>
        <end position="673"/>
    </location>
</feature>
<dbReference type="HOGENOM" id="CLU_334988_0_0_1"/>